<evidence type="ECO:0000256" key="1">
    <source>
        <dbReference type="ARBA" id="ARBA00023002"/>
    </source>
</evidence>
<keyword evidence="8" id="KW-1185">Reference proteome</keyword>
<accession>A0A1I4F5A4</accession>
<dbReference type="SUPFAM" id="SSF55068">
    <property type="entry name" value="Peptide methionine sulfoxide reductase"/>
    <property type="match status" value="1"/>
</dbReference>
<dbReference type="PANTHER" id="PTHR43774:SF1">
    <property type="entry name" value="PEPTIDE METHIONINE SULFOXIDE REDUCTASE MSRA 2"/>
    <property type="match status" value="1"/>
</dbReference>
<dbReference type="GO" id="GO:0033744">
    <property type="term" value="F:L-methionine:thioredoxin-disulfide S-oxidoreductase activity"/>
    <property type="evidence" value="ECO:0007669"/>
    <property type="project" value="RHEA"/>
</dbReference>
<comment type="function">
    <text evidence="4">Has an important function as a repair enzyme for proteins that have been inactivated by oxidation. Catalyzes the reversible oxidation-reduction of methionine sulfoxide in proteins to methionine.</text>
</comment>
<evidence type="ECO:0000313" key="8">
    <source>
        <dbReference type="Proteomes" id="UP000199550"/>
    </source>
</evidence>
<evidence type="ECO:0000256" key="3">
    <source>
        <dbReference type="ARBA" id="ARBA00048782"/>
    </source>
</evidence>
<keyword evidence="5" id="KW-0732">Signal</keyword>
<evidence type="ECO:0000313" key="7">
    <source>
        <dbReference type="EMBL" id="SFL13165.1"/>
    </source>
</evidence>
<dbReference type="RefSeq" id="WP_090188635.1">
    <property type="nucleotide sequence ID" value="NZ_CP072994.1"/>
</dbReference>
<protein>
    <recommendedName>
        <fullName evidence="4">Peptide methionine sulfoxide reductase MsrA</fullName>
        <shortName evidence="4">Protein-methionine-S-oxide reductase</shortName>
        <ecNumber evidence="4">1.8.4.11</ecNumber>
    </recommendedName>
    <alternativeName>
        <fullName evidence="4">Peptide-methionine (S)-S-oxide reductase</fullName>
        <shortName evidence="4">Peptide Met(O) reductase</shortName>
    </alternativeName>
</protein>
<dbReference type="STRING" id="195913.SAMN04488004_108128"/>
<evidence type="ECO:0000256" key="2">
    <source>
        <dbReference type="ARBA" id="ARBA00047806"/>
    </source>
</evidence>
<comment type="catalytic activity">
    <reaction evidence="2 4">
        <text>L-methionyl-[protein] + [thioredoxin]-disulfide + H2O = L-methionyl-(S)-S-oxide-[protein] + [thioredoxin]-dithiol</text>
        <dbReference type="Rhea" id="RHEA:14217"/>
        <dbReference type="Rhea" id="RHEA-COMP:10698"/>
        <dbReference type="Rhea" id="RHEA-COMP:10700"/>
        <dbReference type="Rhea" id="RHEA-COMP:12313"/>
        <dbReference type="Rhea" id="RHEA-COMP:12315"/>
        <dbReference type="ChEBI" id="CHEBI:15377"/>
        <dbReference type="ChEBI" id="CHEBI:16044"/>
        <dbReference type="ChEBI" id="CHEBI:29950"/>
        <dbReference type="ChEBI" id="CHEBI:44120"/>
        <dbReference type="ChEBI" id="CHEBI:50058"/>
        <dbReference type="EC" id="1.8.4.11"/>
    </reaction>
</comment>
<feature type="chain" id="PRO_5011635904" description="Peptide methionine sulfoxide reductase MsrA" evidence="5">
    <location>
        <begin position="31"/>
        <end position="220"/>
    </location>
</feature>
<keyword evidence="1 4" id="KW-0560">Oxidoreductase</keyword>
<dbReference type="EMBL" id="FOTF01000008">
    <property type="protein sequence ID" value="SFL13165.1"/>
    <property type="molecule type" value="Genomic_DNA"/>
</dbReference>
<dbReference type="GO" id="GO:0008113">
    <property type="term" value="F:peptide-methionine (S)-S-oxide reductase activity"/>
    <property type="evidence" value="ECO:0007669"/>
    <property type="project" value="UniProtKB-UniRule"/>
</dbReference>
<feature type="domain" description="Peptide methionine sulphoxide reductase MsrA" evidence="6">
    <location>
        <begin position="34"/>
        <end position="177"/>
    </location>
</feature>
<dbReference type="InterPro" id="IPR036509">
    <property type="entry name" value="Met_Sox_Rdtase_MsrA_sf"/>
</dbReference>
<name>A0A1I4F5A4_9RHOB</name>
<dbReference type="Proteomes" id="UP000199550">
    <property type="component" value="Unassembled WGS sequence"/>
</dbReference>
<evidence type="ECO:0000256" key="4">
    <source>
        <dbReference type="HAMAP-Rule" id="MF_01401"/>
    </source>
</evidence>
<dbReference type="InterPro" id="IPR002569">
    <property type="entry name" value="Met_Sox_Rdtase_MsrA_dom"/>
</dbReference>
<comment type="similarity">
    <text evidence="4">Belongs to the MsrA Met sulfoxide reductase family.</text>
</comment>
<dbReference type="Pfam" id="PF01625">
    <property type="entry name" value="PMSR"/>
    <property type="match status" value="1"/>
</dbReference>
<comment type="catalytic activity">
    <reaction evidence="3 4">
        <text>[thioredoxin]-disulfide + L-methionine + H2O = L-methionine (S)-S-oxide + [thioredoxin]-dithiol</text>
        <dbReference type="Rhea" id="RHEA:19993"/>
        <dbReference type="Rhea" id="RHEA-COMP:10698"/>
        <dbReference type="Rhea" id="RHEA-COMP:10700"/>
        <dbReference type="ChEBI" id="CHEBI:15377"/>
        <dbReference type="ChEBI" id="CHEBI:29950"/>
        <dbReference type="ChEBI" id="CHEBI:50058"/>
        <dbReference type="ChEBI" id="CHEBI:57844"/>
        <dbReference type="ChEBI" id="CHEBI:58772"/>
        <dbReference type="EC" id="1.8.4.11"/>
    </reaction>
</comment>
<evidence type="ECO:0000256" key="5">
    <source>
        <dbReference type="SAM" id="SignalP"/>
    </source>
</evidence>
<dbReference type="EC" id="1.8.4.11" evidence="4"/>
<organism evidence="7 8">
    <name type="scientific">Loktanella salsilacus</name>
    <dbReference type="NCBI Taxonomy" id="195913"/>
    <lineage>
        <taxon>Bacteria</taxon>
        <taxon>Pseudomonadati</taxon>
        <taxon>Pseudomonadota</taxon>
        <taxon>Alphaproteobacteria</taxon>
        <taxon>Rhodobacterales</taxon>
        <taxon>Roseobacteraceae</taxon>
        <taxon>Loktanella</taxon>
    </lineage>
</organism>
<feature type="active site" evidence="4">
    <location>
        <position position="41"/>
    </location>
</feature>
<reference evidence="7 8" key="1">
    <citation type="submission" date="2016-10" db="EMBL/GenBank/DDBJ databases">
        <authorList>
            <person name="de Groot N.N."/>
        </authorList>
    </citation>
    <scope>NUCLEOTIDE SEQUENCE [LARGE SCALE GENOMIC DNA]</scope>
    <source>
        <strain evidence="7 8">DSM 16199</strain>
    </source>
</reference>
<sequence length="220" mass="23654">MAKVFNLLKSAALTVAIGAVASLAPLGAQAAQQTAIVAGGCFWCVESDFESIPGVGDVVSGYTGGRTENPNYGQVGRGSTGHYEAVMIPFDDSVISYRQIMDLFFRSVDPTDAGGQFCDRGNQYRTAIFVTTQAQADTAVAAKSAAQQALGRQIVTPIVQATTFYRAEAYHQDYYKGTSLVLTRGGAKRQSDAYDFYRKGCGRDARVQQLWGANAPFIHH</sequence>
<dbReference type="AlphaFoldDB" id="A0A1I4F5A4"/>
<dbReference type="PANTHER" id="PTHR43774">
    <property type="entry name" value="PEPTIDE METHIONINE SULFOXIDE REDUCTASE"/>
    <property type="match status" value="1"/>
</dbReference>
<dbReference type="Gene3D" id="3.30.1060.10">
    <property type="entry name" value="Peptide methionine sulphoxide reductase MsrA"/>
    <property type="match status" value="1"/>
</dbReference>
<dbReference type="NCBIfam" id="TIGR00401">
    <property type="entry name" value="msrA"/>
    <property type="match status" value="1"/>
</dbReference>
<dbReference type="GeneID" id="97892712"/>
<gene>
    <name evidence="4" type="primary">msrA</name>
    <name evidence="7" type="ORF">SAMN04488004_108128</name>
</gene>
<dbReference type="OrthoDB" id="4174719at2"/>
<evidence type="ECO:0000259" key="6">
    <source>
        <dbReference type="Pfam" id="PF01625"/>
    </source>
</evidence>
<proteinExistence type="inferred from homology"/>
<feature type="signal peptide" evidence="5">
    <location>
        <begin position="1"/>
        <end position="30"/>
    </location>
</feature>
<dbReference type="HAMAP" id="MF_01401">
    <property type="entry name" value="MsrA"/>
    <property type="match status" value="1"/>
</dbReference>